<organism evidence="2 3">
    <name type="scientific">Characodon lateralis</name>
    <dbReference type="NCBI Taxonomy" id="208331"/>
    <lineage>
        <taxon>Eukaryota</taxon>
        <taxon>Metazoa</taxon>
        <taxon>Chordata</taxon>
        <taxon>Craniata</taxon>
        <taxon>Vertebrata</taxon>
        <taxon>Euteleostomi</taxon>
        <taxon>Actinopterygii</taxon>
        <taxon>Neopterygii</taxon>
        <taxon>Teleostei</taxon>
        <taxon>Neoteleostei</taxon>
        <taxon>Acanthomorphata</taxon>
        <taxon>Ovalentaria</taxon>
        <taxon>Atherinomorphae</taxon>
        <taxon>Cyprinodontiformes</taxon>
        <taxon>Goodeidae</taxon>
        <taxon>Characodon</taxon>
    </lineage>
</organism>
<keyword evidence="3" id="KW-1185">Reference proteome</keyword>
<accession>A0ABU7CVF5</accession>
<gene>
    <name evidence="2" type="ORF">CHARACLAT_025898</name>
</gene>
<feature type="compositionally biased region" description="Polar residues" evidence="1">
    <location>
        <begin position="75"/>
        <end position="92"/>
    </location>
</feature>
<protein>
    <submittedName>
        <fullName evidence="2">Uncharacterized protein</fullName>
    </submittedName>
</protein>
<proteinExistence type="predicted"/>
<reference evidence="2 3" key="1">
    <citation type="submission" date="2021-06" db="EMBL/GenBank/DDBJ databases">
        <authorList>
            <person name="Palmer J.M."/>
        </authorList>
    </citation>
    <scope>NUCLEOTIDE SEQUENCE [LARGE SCALE GENOMIC DNA]</scope>
    <source>
        <strain evidence="2 3">CL_MEX2019</strain>
        <tissue evidence="2">Muscle</tissue>
    </source>
</reference>
<dbReference type="EMBL" id="JAHUTJ010003049">
    <property type="protein sequence ID" value="MED6265479.1"/>
    <property type="molecule type" value="Genomic_DNA"/>
</dbReference>
<evidence type="ECO:0000256" key="1">
    <source>
        <dbReference type="SAM" id="MobiDB-lite"/>
    </source>
</evidence>
<feature type="region of interest" description="Disordered" evidence="1">
    <location>
        <begin position="65"/>
        <end position="99"/>
    </location>
</feature>
<name>A0ABU7CVF5_9TELE</name>
<comment type="caution">
    <text evidence="2">The sequence shown here is derived from an EMBL/GenBank/DDBJ whole genome shotgun (WGS) entry which is preliminary data.</text>
</comment>
<sequence>MLTDLTNLLYSGNKLQCYKLLAVGSYDKITTSSNKPFNSEVYTFSLERHINHGASLIQTYSQNVRQQKGRDADVQHTSLPPYTTRRQQNYINKKSHKYI</sequence>
<dbReference type="Proteomes" id="UP001352852">
    <property type="component" value="Unassembled WGS sequence"/>
</dbReference>
<evidence type="ECO:0000313" key="2">
    <source>
        <dbReference type="EMBL" id="MED6265479.1"/>
    </source>
</evidence>
<evidence type="ECO:0000313" key="3">
    <source>
        <dbReference type="Proteomes" id="UP001352852"/>
    </source>
</evidence>